<accession>A0AAD7HHC9</accession>
<keyword evidence="4" id="KW-1185">Reference proteome</keyword>
<feature type="signal peptide" evidence="2">
    <location>
        <begin position="1"/>
        <end position="22"/>
    </location>
</feature>
<evidence type="ECO:0000256" key="1">
    <source>
        <dbReference type="SAM" id="Phobius"/>
    </source>
</evidence>
<dbReference type="Proteomes" id="UP001215598">
    <property type="component" value="Unassembled WGS sequence"/>
</dbReference>
<sequence>MHYSSQLILALAALMHAATTIALPTEERACPRGPPSVLRALQPETCSKGACSATVFCCTCYTCNNGIRSSDSASSRDSGCQNVWRFKVHFCTNVVLNDLSGYIGDKGGNRDYIDNTPATGDDGILQVEYFGEATGEKSFDGYSKNQVKNPKLLSRLFELQENSPSLQEKYTTFEKLTKKLQVSHVGTYLGDVWRVVTQIRAAVCGSLRQPNSGKHATAAVCGTCQRQIWHFAAAIVLHAAVVVLAACGTFAIVCGSLAA</sequence>
<evidence type="ECO:0000256" key="2">
    <source>
        <dbReference type="SAM" id="SignalP"/>
    </source>
</evidence>
<protein>
    <submittedName>
        <fullName evidence="3">Uncharacterized protein</fullName>
    </submittedName>
</protein>
<feature type="chain" id="PRO_5042050538" evidence="2">
    <location>
        <begin position="23"/>
        <end position="259"/>
    </location>
</feature>
<dbReference type="AlphaFoldDB" id="A0AAD7HHC9"/>
<name>A0AAD7HHC9_9AGAR</name>
<evidence type="ECO:0000313" key="4">
    <source>
        <dbReference type="Proteomes" id="UP001215598"/>
    </source>
</evidence>
<keyword evidence="2" id="KW-0732">Signal</keyword>
<reference evidence="3" key="1">
    <citation type="submission" date="2023-03" db="EMBL/GenBank/DDBJ databases">
        <title>Massive genome expansion in bonnet fungi (Mycena s.s.) driven by repeated elements and novel gene families across ecological guilds.</title>
        <authorList>
            <consortium name="Lawrence Berkeley National Laboratory"/>
            <person name="Harder C.B."/>
            <person name="Miyauchi S."/>
            <person name="Viragh M."/>
            <person name="Kuo A."/>
            <person name="Thoen E."/>
            <person name="Andreopoulos B."/>
            <person name="Lu D."/>
            <person name="Skrede I."/>
            <person name="Drula E."/>
            <person name="Henrissat B."/>
            <person name="Morin E."/>
            <person name="Kohler A."/>
            <person name="Barry K."/>
            <person name="LaButti K."/>
            <person name="Morin E."/>
            <person name="Salamov A."/>
            <person name="Lipzen A."/>
            <person name="Mereny Z."/>
            <person name="Hegedus B."/>
            <person name="Baldrian P."/>
            <person name="Stursova M."/>
            <person name="Weitz H."/>
            <person name="Taylor A."/>
            <person name="Grigoriev I.V."/>
            <person name="Nagy L.G."/>
            <person name="Martin F."/>
            <person name="Kauserud H."/>
        </authorList>
    </citation>
    <scope>NUCLEOTIDE SEQUENCE</scope>
    <source>
        <strain evidence="3">CBHHK182m</strain>
    </source>
</reference>
<gene>
    <name evidence="3" type="ORF">B0H16DRAFT_1474539</name>
</gene>
<comment type="caution">
    <text evidence="3">The sequence shown here is derived from an EMBL/GenBank/DDBJ whole genome shotgun (WGS) entry which is preliminary data.</text>
</comment>
<organism evidence="3 4">
    <name type="scientific">Mycena metata</name>
    <dbReference type="NCBI Taxonomy" id="1033252"/>
    <lineage>
        <taxon>Eukaryota</taxon>
        <taxon>Fungi</taxon>
        <taxon>Dikarya</taxon>
        <taxon>Basidiomycota</taxon>
        <taxon>Agaricomycotina</taxon>
        <taxon>Agaricomycetes</taxon>
        <taxon>Agaricomycetidae</taxon>
        <taxon>Agaricales</taxon>
        <taxon>Marasmiineae</taxon>
        <taxon>Mycenaceae</taxon>
        <taxon>Mycena</taxon>
    </lineage>
</organism>
<keyword evidence="1" id="KW-0812">Transmembrane</keyword>
<feature type="transmembrane region" description="Helical" evidence="1">
    <location>
        <begin position="228"/>
        <end position="258"/>
    </location>
</feature>
<proteinExistence type="predicted"/>
<evidence type="ECO:0000313" key="3">
    <source>
        <dbReference type="EMBL" id="KAJ7720191.1"/>
    </source>
</evidence>
<keyword evidence="1" id="KW-1133">Transmembrane helix</keyword>
<dbReference type="EMBL" id="JARKIB010000243">
    <property type="protein sequence ID" value="KAJ7720191.1"/>
    <property type="molecule type" value="Genomic_DNA"/>
</dbReference>
<keyword evidence="1" id="KW-0472">Membrane</keyword>